<accession>A0A4R8XUI8</accession>
<comment type="cofactor">
    <cofactor evidence="1">
        <name>FAD</name>
        <dbReference type="ChEBI" id="CHEBI:57692"/>
    </cofactor>
</comment>
<evidence type="ECO:0000256" key="1">
    <source>
        <dbReference type="ARBA" id="ARBA00001974"/>
    </source>
</evidence>
<dbReference type="PANTHER" id="PTHR42934:SF2">
    <property type="entry name" value="GLYCOLATE OXIDASE SUBUNIT GLCD"/>
    <property type="match status" value="1"/>
</dbReference>
<dbReference type="EMBL" id="SOGN01000017">
    <property type="protein sequence ID" value="TFC83148.1"/>
    <property type="molecule type" value="Genomic_DNA"/>
</dbReference>
<comment type="caution">
    <text evidence="6">The sequence shown here is derived from an EMBL/GenBank/DDBJ whole genome shotgun (WGS) entry which is preliminary data.</text>
</comment>
<dbReference type="Gene3D" id="1.10.45.10">
    <property type="entry name" value="Vanillyl-alcohol Oxidase, Chain A, domain 4"/>
    <property type="match status" value="1"/>
</dbReference>
<dbReference type="InterPro" id="IPR006094">
    <property type="entry name" value="Oxid_FAD_bind_N"/>
</dbReference>
<dbReference type="PROSITE" id="PS51387">
    <property type="entry name" value="FAD_PCMH"/>
    <property type="match status" value="1"/>
</dbReference>
<evidence type="ECO:0000313" key="6">
    <source>
        <dbReference type="EMBL" id="TFC83148.1"/>
    </source>
</evidence>
<dbReference type="GO" id="GO:0071949">
    <property type="term" value="F:FAD binding"/>
    <property type="evidence" value="ECO:0007669"/>
    <property type="project" value="InterPro"/>
</dbReference>
<dbReference type="OrthoDB" id="9811557at2"/>
<evidence type="ECO:0000256" key="3">
    <source>
        <dbReference type="ARBA" id="ARBA00022827"/>
    </source>
</evidence>
<dbReference type="InterPro" id="IPR016169">
    <property type="entry name" value="FAD-bd_PCMH_sub2"/>
</dbReference>
<sequence>MTALERLTAELGPHVSVDPRHLAAVRADKSGWVAPGMPLAVVSAASVEQVQATLRIATEFRVPVVTRGAGTGLAGGACGTNGAIVLSVERMNRILSIQPEDELAVVEPGVLNGDLNTALSAHGLWFAPDPASRAFSTVGGNIATNAGGLLCAKYGVTREAVLALTVVLADGSLLETGHRTVKGVTGYDLTALLTGSEGTLGVIVQATVRARAITPGETVTIGATFPDVAQAAAASTLLTAARLRPAVMELIDPVALALIVAHLGPHLSQGVPAGGAFLLVQTDGPASRAEADQAVAVLRAAGGAVRVSTDAESADRLLAVRRAAHPALAAHGDVLIEDVCVPRSRLAEMFERIAEISARTGLPIPTVAHAGDGNLHPNFLIPFDPARGSAAPVVPEQVWAAAGELFRAALELGGTLTGEHGVGVLKRRWLAEELGDTGFDLQRRIKEVFDPLGILNPGTMFEPKARR</sequence>
<keyword evidence="7" id="KW-1185">Reference proteome</keyword>
<keyword evidence="3" id="KW-0274">FAD</keyword>
<dbReference type="PANTHER" id="PTHR42934">
    <property type="entry name" value="GLYCOLATE OXIDASE SUBUNIT GLCD"/>
    <property type="match status" value="1"/>
</dbReference>
<dbReference type="Gene3D" id="3.30.70.2740">
    <property type="match status" value="1"/>
</dbReference>
<gene>
    <name evidence="6" type="ORF">E3T23_02920</name>
</gene>
<evidence type="ECO:0000259" key="5">
    <source>
        <dbReference type="PROSITE" id="PS51387"/>
    </source>
</evidence>
<dbReference type="SUPFAM" id="SSF56176">
    <property type="entry name" value="FAD-binding/transporter-associated domain-like"/>
    <property type="match status" value="1"/>
</dbReference>
<dbReference type="RefSeq" id="WP_134368918.1">
    <property type="nucleotide sequence ID" value="NZ_SOGN01000017.1"/>
</dbReference>
<evidence type="ECO:0000256" key="4">
    <source>
        <dbReference type="ARBA" id="ARBA00023002"/>
    </source>
</evidence>
<organism evidence="6 7">
    <name type="scientific">Cryobacterium cheniae</name>
    <dbReference type="NCBI Taxonomy" id="1259262"/>
    <lineage>
        <taxon>Bacteria</taxon>
        <taxon>Bacillati</taxon>
        <taxon>Actinomycetota</taxon>
        <taxon>Actinomycetes</taxon>
        <taxon>Micrococcales</taxon>
        <taxon>Microbacteriaceae</taxon>
        <taxon>Cryobacterium</taxon>
    </lineage>
</organism>
<dbReference type="InterPro" id="IPR016166">
    <property type="entry name" value="FAD-bd_PCMH"/>
</dbReference>
<dbReference type="GO" id="GO:0016491">
    <property type="term" value="F:oxidoreductase activity"/>
    <property type="evidence" value="ECO:0007669"/>
    <property type="project" value="UniProtKB-KW"/>
</dbReference>
<reference evidence="6 7" key="1">
    <citation type="submission" date="2019-03" db="EMBL/GenBank/DDBJ databases">
        <title>Genomics of glacier-inhabiting Cryobacterium strains.</title>
        <authorList>
            <person name="Liu Q."/>
            <person name="Xin Y.-H."/>
        </authorList>
    </citation>
    <scope>NUCLEOTIDE SEQUENCE [LARGE SCALE GENOMIC DNA]</scope>
    <source>
        <strain evidence="6 7">TMT2-48-2</strain>
    </source>
</reference>
<dbReference type="FunFam" id="1.10.45.10:FF:000001">
    <property type="entry name" value="D-lactate dehydrogenase mitochondrial"/>
    <property type="match status" value="1"/>
</dbReference>
<dbReference type="InterPro" id="IPR051914">
    <property type="entry name" value="FAD-linked_OxidoTrans_Type4"/>
</dbReference>
<dbReference type="SUPFAM" id="SSF55103">
    <property type="entry name" value="FAD-linked oxidases, C-terminal domain"/>
    <property type="match status" value="1"/>
</dbReference>
<keyword evidence="2" id="KW-0285">Flavoprotein</keyword>
<evidence type="ECO:0000313" key="7">
    <source>
        <dbReference type="Proteomes" id="UP000298433"/>
    </source>
</evidence>
<dbReference type="AlphaFoldDB" id="A0A4R8XUI8"/>
<dbReference type="Proteomes" id="UP000298433">
    <property type="component" value="Unassembled WGS sequence"/>
</dbReference>
<dbReference type="Pfam" id="PF01565">
    <property type="entry name" value="FAD_binding_4"/>
    <property type="match status" value="1"/>
</dbReference>
<evidence type="ECO:0000256" key="2">
    <source>
        <dbReference type="ARBA" id="ARBA00022630"/>
    </source>
</evidence>
<protein>
    <submittedName>
        <fullName evidence="6">FAD-binding protein</fullName>
    </submittedName>
</protein>
<dbReference type="InterPro" id="IPR004113">
    <property type="entry name" value="FAD-bd_oxidored_4_C"/>
</dbReference>
<dbReference type="InterPro" id="IPR016171">
    <property type="entry name" value="Vanillyl_alc_oxidase_C-sub2"/>
</dbReference>
<dbReference type="Pfam" id="PF02913">
    <property type="entry name" value="FAD-oxidase_C"/>
    <property type="match status" value="1"/>
</dbReference>
<dbReference type="Gene3D" id="3.30.465.10">
    <property type="match status" value="1"/>
</dbReference>
<feature type="domain" description="FAD-binding PCMH-type" evidence="5">
    <location>
        <begin position="34"/>
        <end position="213"/>
    </location>
</feature>
<dbReference type="InterPro" id="IPR016164">
    <property type="entry name" value="FAD-linked_Oxase-like_C"/>
</dbReference>
<dbReference type="InterPro" id="IPR036318">
    <property type="entry name" value="FAD-bd_PCMH-like_sf"/>
</dbReference>
<name>A0A4R8XUI8_9MICO</name>
<keyword evidence="4" id="KW-0560">Oxidoreductase</keyword>
<proteinExistence type="predicted"/>